<dbReference type="EMBL" id="JBHSCQ010000004">
    <property type="protein sequence ID" value="MFC4264567.1"/>
    <property type="molecule type" value="Genomic_DNA"/>
</dbReference>
<sequence length="150" mass="16299">MSAENIRWGYKNADGHRLHVSTVGAGRDHVELAIAGVGDFDWRSVNIRAADAPGIALAILKAAGIQRHGGTHLVVGDRRDMWAVRYLTEHVEAQAEDAAEAELTRRKDELAVKLMQERGFSTSVASYKLVAPVAQAAIDMIIELQDAATK</sequence>
<accession>A0ABV8QWM5</accession>
<comment type="caution">
    <text evidence="1">The sequence shown here is derived from an EMBL/GenBank/DDBJ whole genome shotgun (WGS) entry which is preliminary data.</text>
</comment>
<name>A0ABV8QWM5_9MICC</name>
<organism evidence="1 2">
    <name type="scientific">Arthrobacter cryoconiti</name>
    <dbReference type="NCBI Taxonomy" id="748907"/>
    <lineage>
        <taxon>Bacteria</taxon>
        <taxon>Bacillati</taxon>
        <taxon>Actinomycetota</taxon>
        <taxon>Actinomycetes</taxon>
        <taxon>Micrococcales</taxon>
        <taxon>Micrococcaceae</taxon>
        <taxon>Arthrobacter</taxon>
    </lineage>
</organism>
<protein>
    <submittedName>
        <fullName evidence="1">Uncharacterized protein</fullName>
    </submittedName>
</protein>
<dbReference type="RefSeq" id="WP_230067741.1">
    <property type="nucleotide sequence ID" value="NZ_BAABLL010000001.1"/>
</dbReference>
<proteinExistence type="predicted"/>
<dbReference type="Proteomes" id="UP001595773">
    <property type="component" value="Unassembled WGS sequence"/>
</dbReference>
<evidence type="ECO:0000313" key="2">
    <source>
        <dbReference type="Proteomes" id="UP001595773"/>
    </source>
</evidence>
<reference evidence="2" key="1">
    <citation type="journal article" date="2019" name="Int. J. Syst. Evol. Microbiol.">
        <title>The Global Catalogue of Microorganisms (GCM) 10K type strain sequencing project: providing services to taxonomists for standard genome sequencing and annotation.</title>
        <authorList>
            <consortium name="The Broad Institute Genomics Platform"/>
            <consortium name="The Broad Institute Genome Sequencing Center for Infectious Disease"/>
            <person name="Wu L."/>
            <person name="Ma J."/>
        </authorList>
    </citation>
    <scope>NUCLEOTIDE SEQUENCE [LARGE SCALE GENOMIC DNA]</scope>
    <source>
        <strain evidence="2">CGMCC 1.10698</strain>
    </source>
</reference>
<keyword evidence="2" id="KW-1185">Reference proteome</keyword>
<evidence type="ECO:0000313" key="1">
    <source>
        <dbReference type="EMBL" id="MFC4264567.1"/>
    </source>
</evidence>
<gene>
    <name evidence="1" type="ORF">ACFOW9_03020</name>
</gene>